<gene>
    <name evidence="4" type="primary">LOC115881195</name>
</gene>
<feature type="coiled-coil region" evidence="1">
    <location>
        <begin position="231"/>
        <end position="265"/>
    </location>
</feature>
<evidence type="ECO:0000313" key="3">
    <source>
        <dbReference type="Proteomes" id="UP000504635"/>
    </source>
</evidence>
<sequence>MDAKKLLNQKNFIIKSKKITQLEIDNIKEQIEKLMQDNRECISRDQPIGNENPNITAPVVEIAQEGSIEIIGDEVQLQNTNADRETKELETKIRDEFYLLQSRSLESRKRILKKSTIYSANIQSANKALENILVENNNLDLFQINALIYACAYVVSTDNKQAERHYTLTSTKSKGTRKPPPWKLRIQKKIEKYRKLLSQLASIQWHNISVKQRHLLDSQSIFSNNTLAVTKENLKQKISALAYRIKRYEKRNKQFKQNNMFNQDKGKLFRELTLKNCNNDSMLKFPEKNDVERFWRGILESDANYNEKARWIKRNKKLTTPMEWNPITKEEVVARLKKANNWKASGPYGIPNFWLKRLPAAHECLARNYNYILNNPENIPHWLTVGRTTLIFKSGDTENPKNYRPITCLNTIYKILTGIIADKLYKHLEIQEILPYEQKGCRRNAQGCRDQVLLSNIIAEDCKRRKKNLSIAWVDYKKAYDSIPHSWIGKSLQLAGANDVIIQF</sequence>
<dbReference type="PANTHER" id="PTHR35450">
    <property type="entry name" value="REVERSE TRANSCRIPTASE DOMAIN-CONTAINING PROTEIN"/>
    <property type="match status" value="1"/>
</dbReference>
<dbReference type="InterPro" id="IPR043502">
    <property type="entry name" value="DNA/RNA_pol_sf"/>
</dbReference>
<feature type="domain" description="Reverse transcriptase" evidence="2">
    <location>
        <begin position="400"/>
        <end position="493"/>
    </location>
</feature>
<proteinExistence type="predicted"/>
<evidence type="ECO:0000259" key="2">
    <source>
        <dbReference type="Pfam" id="PF00078"/>
    </source>
</evidence>
<dbReference type="AlphaFoldDB" id="A0A6J2XSH5"/>
<dbReference type="GO" id="GO:0071897">
    <property type="term" value="P:DNA biosynthetic process"/>
    <property type="evidence" value="ECO:0007669"/>
    <property type="project" value="UniProtKB-ARBA"/>
</dbReference>
<dbReference type="InParanoid" id="A0A6J2XSH5"/>
<dbReference type="OrthoDB" id="7697409at2759"/>
<evidence type="ECO:0000256" key="1">
    <source>
        <dbReference type="SAM" id="Coils"/>
    </source>
</evidence>
<organism evidence="3 4">
    <name type="scientific">Sitophilus oryzae</name>
    <name type="common">Rice weevil</name>
    <name type="synonym">Curculio oryzae</name>
    <dbReference type="NCBI Taxonomy" id="7048"/>
    <lineage>
        <taxon>Eukaryota</taxon>
        <taxon>Metazoa</taxon>
        <taxon>Ecdysozoa</taxon>
        <taxon>Arthropoda</taxon>
        <taxon>Hexapoda</taxon>
        <taxon>Insecta</taxon>
        <taxon>Pterygota</taxon>
        <taxon>Neoptera</taxon>
        <taxon>Endopterygota</taxon>
        <taxon>Coleoptera</taxon>
        <taxon>Polyphaga</taxon>
        <taxon>Cucujiformia</taxon>
        <taxon>Curculionidae</taxon>
        <taxon>Dryophthorinae</taxon>
        <taxon>Sitophilus</taxon>
    </lineage>
</organism>
<protein>
    <submittedName>
        <fullName evidence="4">Uncharacterized protein LOC115881195</fullName>
    </submittedName>
</protein>
<dbReference type="CDD" id="cd01650">
    <property type="entry name" value="RT_nLTR_like"/>
    <property type="match status" value="1"/>
</dbReference>
<dbReference type="InterPro" id="IPR000477">
    <property type="entry name" value="RT_dom"/>
</dbReference>
<dbReference type="KEGG" id="soy:115881195"/>
<dbReference type="GeneID" id="115881195"/>
<feature type="coiled-coil region" evidence="1">
    <location>
        <begin position="17"/>
        <end position="44"/>
    </location>
</feature>
<accession>A0A6J2XSH5</accession>
<evidence type="ECO:0000313" key="4">
    <source>
        <dbReference type="RefSeq" id="XP_030754463.1"/>
    </source>
</evidence>
<dbReference type="PANTHER" id="PTHR35450:SF2">
    <property type="entry name" value="REVERSE TRANSCRIPTASE DOMAIN-CONTAINING PROTEIN"/>
    <property type="match status" value="1"/>
</dbReference>
<dbReference type="SUPFAM" id="SSF56672">
    <property type="entry name" value="DNA/RNA polymerases"/>
    <property type="match status" value="1"/>
</dbReference>
<dbReference type="RefSeq" id="XP_030754463.1">
    <property type="nucleotide sequence ID" value="XM_030898603.1"/>
</dbReference>
<dbReference type="Proteomes" id="UP000504635">
    <property type="component" value="Unplaced"/>
</dbReference>
<name>A0A6J2XSH5_SITOR</name>
<keyword evidence="3" id="KW-1185">Reference proteome</keyword>
<reference evidence="4" key="1">
    <citation type="submission" date="2025-08" db="UniProtKB">
        <authorList>
            <consortium name="RefSeq"/>
        </authorList>
    </citation>
    <scope>IDENTIFICATION</scope>
    <source>
        <tissue evidence="4">Gonads</tissue>
    </source>
</reference>
<keyword evidence="1" id="KW-0175">Coiled coil</keyword>
<dbReference type="Pfam" id="PF00078">
    <property type="entry name" value="RVT_1"/>
    <property type="match status" value="1"/>
</dbReference>